<reference evidence="1" key="1">
    <citation type="submission" date="2020-08" db="EMBL/GenBank/DDBJ databases">
        <title>Genome public.</title>
        <authorList>
            <person name="Liu C."/>
            <person name="Sun Q."/>
        </authorList>
    </citation>
    <scope>NUCLEOTIDE SEQUENCE</scope>
    <source>
        <strain evidence="1">NSJ-55</strain>
    </source>
</reference>
<proteinExistence type="predicted"/>
<gene>
    <name evidence="1" type="ORF">H8S37_10635</name>
</gene>
<name>A0A923RR66_9FIRM</name>
<dbReference type="EMBL" id="JACOPF010000002">
    <property type="protein sequence ID" value="MBC5689373.1"/>
    <property type="molecule type" value="Genomic_DNA"/>
</dbReference>
<dbReference type="Proteomes" id="UP000652477">
    <property type="component" value="Unassembled WGS sequence"/>
</dbReference>
<dbReference type="InterPro" id="IPR045527">
    <property type="entry name" value="DUF6470"/>
</dbReference>
<comment type="caution">
    <text evidence="1">The sequence shown here is derived from an EMBL/GenBank/DDBJ whole genome shotgun (WGS) entry which is preliminary data.</text>
</comment>
<sequence>MEALLKITTVPMEYELKVEHARLEHGRSSPPLIETDRHRGGLRMRSRPARLKLDTYEARNSVVPTTKNAIYQAAQRGMEAAGNTAQMYAREMAQMQWSKPGEGGRMLHQIFTQRMEMPDGQFEMKFIPTTGAQVSYQKGELSTEYQMDRLTFNLKLNNGTVEFIPGSIEMIITQYPDVQIEYMGKPLYVPPSAAEHFTGGTMDKTA</sequence>
<evidence type="ECO:0000313" key="2">
    <source>
        <dbReference type="Proteomes" id="UP000652477"/>
    </source>
</evidence>
<evidence type="ECO:0000313" key="1">
    <source>
        <dbReference type="EMBL" id="MBC5689373.1"/>
    </source>
</evidence>
<dbReference type="AlphaFoldDB" id="A0A923RR66"/>
<organism evidence="1 2">
    <name type="scientific">Mediterraneibacter hominis</name>
    <dbReference type="NCBI Taxonomy" id="2763054"/>
    <lineage>
        <taxon>Bacteria</taxon>
        <taxon>Bacillati</taxon>
        <taxon>Bacillota</taxon>
        <taxon>Clostridia</taxon>
        <taxon>Lachnospirales</taxon>
        <taxon>Lachnospiraceae</taxon>
        <taxon>Mediterraneibacter</taxon>
    </lineage>
</organism>
<dbReference type="RefSeq" id="WP_186876045.1">
    <property type="nucleotide sequence ID" value="NZ_JACOPF010000002.1"/>
</dbReference>
<keyword evidence="2" id="KW-1185">Reference proteome</keyword>
<accession>A0A923RR66</accession>
<dbReference type="Pfam" id="PF20074">
    <property type="entry name" value="DUF6470"/>
    <property type="match status" value="1"/>
</dbReference>
<protein>
    <submittedName>
        <fullName evidence="1">Uncharacterized protein</fullName>
    </submittedName>
</protein>